<comment type="caution">
    <text evidence="1">The sequence shown here is derived from an EMBL/GenBank/DDBJ whole genome shotgun (WGS) entry which is preliminary data.</text>
</comment>
<sequence>MGSAWSLMIPVQHLPASPSLSGWLRRIRLSTAHLHSTGSGFRFKAIMKCELIRRQKWISPLWLTEEDLKHLLKAAVSLSDVTPQLPSPLSVESFCLITDTLLGLPVTLVSSARPALKLLSVSTPSTVALSESLCHSGREFRPLYPLLLRLPLIASGKLITGLLESASWEHFKGNNP</sequence>
<keyword evidence="2" id="KW-1185">Reference proteome</keyword>
<protein>
    <submittedName>
        <fullName evidence="1">Uncharacterized protein</fullName>
    </submittedName>
</protein>
<dbReference type="EMBL" id="JAYMGO010000015">
    <property type="protein sequence ID" value="KAL1261126.1"/>
    <property type="molecule type" value="Genomic_DNA"/>
</dbReference>
<evidence type="ECO:0000313" key="2">
    <source>
        <dbReference type="Proteomes" id="UP001558613"/>
    </source>
</evidence>
<name>A0ABR3M7N5_9TELE</name>
<reference evidence="1 2" key="1">
    <citation type="submission" date="2023-09" db="EMBL/GenBank/DDBJ databases">
        <authorList>
            <person name="Wang M."/>
        </authorList>
    </citation>
    <scope>NUCLEOTIDE SEQUENCE [LARGE SCALE GENOMIC DNA]</scope>
    <source>
        <strain evidence="1">GT-2023</strain>
        <tissue evidence="1">Liver</tissue>
    </source>
</reference>
<organism evidence="1 2">
    <name type="scientific">Cirrhinus molitorella</name>
    <name type="common">mud carp</name>
    <dbReference type="NCBI Taxonomy" id="172907"/>
    <lineage>
        <taxon>Eukaryota</taxon>
        <taxon>Metazoa</taxon>
        <taxon>Chordata</taxon>
        <taxon>Craniata</taxon>
        <taxon>Vertebrata</taxon>
        <taxon>Euteleostomi</taxon>
        <taxon>Actinopterygii</taxon>
        <taxon>Neopterygii</taxon>
        <taxon>Teleostei</taxon>
        <taxon>Ostariophysi</taxon>
        <taxon>Cypriniformes</taxon>
        <taxon>Cyprinidae</taxon>
        <taxon>Labeoninae</taxon>
        <taxon>Labeonini</taxon>
        <taxon>Cirrhinus</taxon>
    </lineage>
</organism>
<proteinExistence type="predicted"/>
<evidence type="ECO:0000313" key="1">
    <source>
        <dbReference type="EMBL" id="KAL1261126.1"/>
    </source>
</evidence>
<accession>A0ABR3M7N5</accession>
<dbReference type="Proteomes" id="UP001558613">
    <property type="component" value="Unassembled WGS sequence"/>
</dbReference>
<gene>
    <name evidence="1" type="ORF">QQF64_008953</name>
</gene>